<organism evidence="1 2">
    <name type="scientific">Teratosphaeria nubilosa</name>
    <dbReference type="NCBI Taxonomy" id="161662"/>
    <lineage>
        <taxon>Eukaryota</taxon>
        <taxon>Fungi</taxon>
        <taxon>Dikarya</taxon>
        <taxon>Ascomycota</taxon>
        <taxon>Pezizomycotina</taxon>
        <taxon>Dothideomycetes</taxon>
        <taxon>Dothideomycetidae</taxon>
        <taxon>Mycosphaerellales</taxon>
        <taxon>Teratosphaeriaceae</taxon>
        <taxon>Teratosphaeria</taxon>
    </lineage>
</organism>
<evidence type="ECO:0000313" key="1">
    <source>
        <dbReference type="EMBL" id="KAF2774239.1"/>
    </source>
</evidence>
<sequence>MIPIATKSSFLVHCSHTPTSKARPPCCFFKQRERVLPTPSDTLAMSSSTSLSTFGICMHQCRLAPDGWSDTALCERIQSLGLWCLHLSSLAMRVVRLASRQSREFGGSTECKCLSALVEACISFLLWLLCVSVCICSADLSRYLTTTTTPPSALRSCFPMSLVSRLIVGQVACGSMCQETKLFEKQGSSARPSARSFLACLYLVVLRE</sequence>
<gene>
    <name evidence="1" type="ORF">EJ03DRAFT_2912</name>
</gene>
<reference evidence="1" key="1">
    <citation type="journal article" date="2020" name="Stud. Mycol.">
        <title>101 Dothideomycetes genomes: a test case for predicting lifestyles and emergence of pathogens.</title>
        <authorList>
            <person name="Haridas S."/>
            <person name="Albert R."/>
            <person name="Binder M."/>
            <person name="Bloem J."/>
            <person name="Labutti K."/>
            <person name="Salamov A."/>
            <person name="Andreopoulos B."/>
            <person name="Baker S."/>
            <person name="Barry K."/>
            <person name="Bills G."/>
            <person name="Bluhm B."/>
            <person name="Cannon C."/>
            <person name="Castanera R."/>
            <person name="Culley D."/>
            <person name="Daum C."/>
            <person name="Ezra D."/>
            <person name="Gonzalez J."/>
            <person name="Henrissat B."/>
            <person name="Kuo A."/>
            <person name="Liang C."/>
            <person name="Lipzen A."/>
            <person name="Lutzoni F."/>
            <person name="Magnuson J."/>
            <person name="Mondo S."/>
            <person name="Nolan M."/>
            <person name="Ohm R."/>
            <person name="Pangilinan J."/>
            <person name="Park H.-J."/>
            <person name="Ramirez L."/>
            <person name="Alfaro M."/>
            <person name="Sun H."/>
            <person name="Tritt A."/>
            <person name="Yoshinaga Y."/>
            <person name="Zwiers L.-H."/>
            <person name="Turgeon B."/>
            <person name="Goodwin S."/>
            <person name="Spatafora J."/>
            <person name="Crous P."/>
            <person name="Grigoriev I."/>
        </authorList>
    </citation>
    <scope>NUCLEOTIDE SEQUENCE</scope>
    <source>
        <strain evidence="1">CBS 116005</strain>
    </source>
</reference>
<accession>A0A6G1LNQ9</accession>
<dbReference type="EMBL" id="ML995808">
    <property type="protein sequence ID" value="KAF2774239.1"/>
    <property type="molecule type" value="Genomic_DNA"/>
</dbReference>
<dbReference type="AlphaFoldDB" id="A0A6G1LNQ9"/>
<evidence type="ECO:0000313" key="2">
    <source>
        <dbReference type="Proteomes" id="UP000799436"/>
    </source>
</evidence>
<keyword evidence="2" id="KW-1185">Reference proteome</keyword>
<dbReference type="Proteomes" id="UP000799436">
    <property type="component" value="Unassembled WGS sequence"/>
</dbReference>
<name>A0A6G1LNQ9_9PEZI</name>
<protein>
    <submittedName>
        <fullName evidence="1">Uncharacterized protein</fullName>
    </submittedName>
</protein>
<proteinExistence type="predicted"/>